<protein>
    <recommendedName>
        <fullName evidence="1">DUF7668 domain-containing protein</fullName>
    </recommendedName>
</protein>
<gene>
    <name evidence="2" type="ORF">EH244_05950</name>
    <name evidence="3" type="ORF">EJO66_18050</name>
</gene>
<accession>A0A3P3EV61</accession>
<dbReference type="Proteomes" id="UP000271137">
    <property type="component" value="Unassembled WGS sequence"/>
</dbReference>
<sequence>MTFADGHADVPVLKDGNAQQPIPSAWRSTIREIVHAFVLGDYRIGTPIAGVRPIPAQDARQIEDYIRDYGETLVDLPDDTWDSSVCIWLGTRWDALVDLWTVSEGRSDLVLHLHVSEAEGGFAFEVHMVYVP</sequence>
<dbReference type="EMBL" id="RXFQ01000009">
    <property type="protein sequence ID" value="RSZ34758.1"/>
    <property type="molecule type" value="Genomic_DNA"/>
</dbReference>
<organism evidence="2 5">
    <name type="scientific">Variovorax beijingensis</name>
    <dbReference type="NCBI Taxonomy" id="2496117"/>
    <lineage>
        <taxon>Bacteria</taxon>
        <taxon>Pseudomonadati</taxon>
        <taxon>Pseudomonadota</taxon>
        <taxon>Betaproteobacteria</taxon>
        <taxon>Burkholderiales</taxon>
        <taxon>Comamonadaceae</taxon>
        <taxon>Variovorax</taxon>
    </lineage>
</organism>
<evidence type="ECO:0000313" key="2">
    <source>
        <dbReference type="EMBL" id="RRH90294.1"/>
    </source>
</evidence>
<proteinExistence type="predicted"/>
<evidence type="ECO:0000313" key="5">
    <source>
        <dbReference type="Proteomes" id="UP000271590"/>
    </source>
</evidence>
<evidence type="ECO:0000313" key="4">
    <source>
        <dbReference type="Proteomes" id="UP000271137"/>
    </source>
</evidence>
<reference evidence="2 5" key="1">
    <citation type="submission" date="2018-11" db="EMBL/GenBank/DDBJ databases">
        <title>The genome of Variovorax sp T529.</title>
        <authorList>
            <person name="Gao J."/>
        </authorList>
    </citation>
    <scope>NUCLEOTIDE SEQUENCE [LARGE SCALE GENOMIC DNA]</scope>
    <source>
        <strain evidence="2 5">T529</strain>
    </source>
</reference>
<dbReference type="Pfam" id="PF24705">
    <property type="entry name" value="DUF7668"/>
    <property type="match status" value="1"/>
</dbReference>
<dbReference type="RefSeq" id="WP_124957521.1">
    <property type="nucleotide sequence ID" value="NZ_RQXU01000003.1"/>
</dbReference>
<dbReference type="InterPro" id="IPR056085">
    <property type="entry name" value="DUF7668"/>
</dbReference>
<reference evidence="3 4" key="2">
    <citation type="submission" date="2018-12" db="EMBL/GenBank/DDBJ databases">
        <title>The genome sequences of strain 502.</title>
        <authorList>
            <person name="Gao J."/>
            <person name="Sun J."/>
        </authorList>
    </citation>
    <scope>NUCLEOTIDE SEQUENCE [LARGE SCALE GENOMIC DNA]</scope>
    <source>
        <strain evidence="3 4">502</strain>
    </source>
</reference>
<dbReference type="EMBL" id="RQXU01000003">
    <property type="protein sequence ID" value="RRH90294.1"/>
    <property type="molecule type" value="Genomic_DNA"/>
</dbReference>
<keyword evidence="4" id="KW-1185">Reference proteome</keyword>
<comment type="caution">
    <text evidence="2">The sequence shown here is derived from an EMBL/GenBank/DDBJ whole genome shotgun (WGS) entry which is preliminary data.</text>
</comment>
<evidence type="ECO:0000313" key="3">
    <source>
        <dbReference type="EMBL" id="RSZ34758.1"/>
    </source>
</evidence>
<name>A0A3P3EV61_9BURK</name>
<feature type="domain" description="DUF7668" evidence="1">
    <location>
        <begin position="34"/>
        <end position="132"/>
    </location>
</feature>
<dbReference type="Proteomes" id="UP000271590">
    <property type="component" value="Unassembled WGS sequence"/>
</dbReference>
<dbReference type="AlphaFoldDB" id="A0A3P3EV61"/>
<evidence type="ECO:0000259" key="1">
    <source>
        <dbReference type="Pfam" id="PF24705"/>
    </source>
</evidence>